<accession>A0A143HC96</accession>
<proteinExistence type="predicted"/>
<dbReference type="RefSeq" id="WP_066788257.1">
    <property type="nucleotide sequence ID" value="NZ_CP014806.1"/>
</dbReference>
<dbReference type="EMBL" id="CP014806">
    <property type="protein sequence ID" value="AMW99407.1"/>
    <property type="molecule type" value="Genomic_DNA"/>
</dbReference>
<organism evidence="2 3">
    <name type="scientific">Rummeliibacillus stabekisii</name>
    <dbReference type="NCBI Taxonomy" id="241244"/>
    <lineage>
        <taxon>Bacteria</taxon>
        <taxon>Bacillati</taxon>
        <taxon>Bacillota</taxon>
        <taxon>Bacilli</taxon>
        <taxon>Bacillales</taxon>
        <taxon>Caryophanaceae</taxon>
        <taxon>Rummeliibacillus</taxon>
    </lineage>
</organism>
<keyword evidence="1" id="KW-0812">Transmembrane</keyword>
<protein>
    <submittedName>
        <fullName evidence="2">Uncharacterized protein</fullName>
    </submittedName>
</protein>
<reference evidence="2 3" key="1">
    <citation type="journal article" date="2016" name="Genome Announc.">
        <title>Whole-Genome Sequence of Rummeliibacillus stabekisii Strain PP9 Isolated from Antarctic Soil.</title>
        <authorList>
            <person name="da Mota F.F."/>
            <person name="Vollu R.E."/>
            <person name="Jurelevicius D."/>
            <person name="Seldin L."/>
        </authorList>
    </citation>
    <scope>NUCLEOTIDE SEQUENCE [LARGE SCALE GENOMIC DNA]</scope>
    <source>
        <strain evidence="2 3">PP9</strain>
    </source>
</reference>
<feature type="transmembrane region" description="Helical" evidence="1">
    <location>
        <begin position="7"/>
        <end position="30"/>
    </location>
</feature>
<dbReference type="OrthoDB" id="2074929at2"/>
<keyword evidence="1" id="KW-1133">Transmembrane helix</keyword>
<evidence type="ECO:0000256" key="1">
    <source>
        <dbReference type="SAM" id="Phobius"/>
    </source>
</evidence>
<feature type="transmembrane region" description="Helical" evidence="1">
    <location>
        <begin position="50"/>
        <end position="67"/>
    </location>
</feature>
<dbReference type="AlphaFoldDB" id="A0A143HC96"/>
<evidence type="ECO:0000313" key="3">
    <source>
        <dbReference type="Proteomes" id="UP000076021"/>
    </source>
</evidence>
<keyword evidence="1" id="KW-0472">Membrane</keyword>
<dbReference type="KEGG" id="rst:ATY39_07955"/>
<gene>
    <name evidence="2" type="ORF">ATY39_07955</name>
</gene>
<sequence length="135" mass="15691">MERPAGVTYISFLFILGSTFLIFITFFTQQLPLSIEHAPILGISDFPEDLLRILLASIVLGIAYGYMQLKKWAYIGMIIFCLLSWYTFFLGSHSFFDLFGTLFVAWTVIVMVYTLLRYKSFFKPVRKVAQQKKFL</sequence>
<feature type="transmembrane region" description="Helical" evidence="1">
    <location>
        <begin position="95"/>
        <end position="116"/>
    </location>
</feature>
<dbReference type="Proteomes" id="UP000076021">
    <property type="component" value="Chromosome"/>
</dbReference>
<reference evidence="3" key="2">
    <citation type="submission" date="2016-03" db="EMBL/GenBank/DDBJ databases">
        <authorList>
            <person name="Ploux O."/>
        </authorList>
    </citation>
    <scope>NUCLEOTIDE SEQUENCE [LARGE SCALE GENOMIC DNA]</scope>
    <source>
        <strain evidence="3">PP9</strain>
    </source>
</reference>
<name>A0A143HC96_9BACL</name>
<feature type="transmembrane region" description="Helical" evidence="1">
    <location>
        <begin position="72"/>
        <end position="89"/>
    </location>
</feature>
<keyword evidence="3" id="KW-1185">Reference proteome</keyword>
<evidence type="ECO:0000313" key="2">
    <source>
        <dbReference type="EMBL" id="AMW99407.1"/>
    </source>
</evidence>